<dbReference type="PANTHER" id="PTHR11738:SF186">
    <property type="entry name" value="OSTEOCLAST-ASSOCIATED IMMUNOGLOBULIN-LIKE RECEPTOR"/>
    <property type="match status" value="1"/>
</dbReference>
<evidence type="ECO:0000256" key="1">
    <source>
        <dbReference type="ARBA" id="ARBA00022737"/>
    </source>
</evidence>
<reference evidence="6" key="2">
    <citation type="submission" date="2025-09" db="UniProtKB">
        <authorList>
            <consortium name="Ensembl"/>
        </authorList>
    </citation>
    <scope>IDENTIFICATION</scope>
</reference>
<dbReference type="InterPro" id="IPR036179">
    <property type="entry name" value="Ig-like_dom_sf"/>
</dbReference>
<dbReference type="AlphaFoldDB" id="A0A669QHL4"/>
<feature type="domain" description="Immunoglobulin-like beta-sandwich" evidence="5">
    <location>
        <begin position="28"/>
        <end position="90"/>
    </location>
</feature>
<dbReference type="Gene3D" id="2.60.40.10">
    <property type="entry name" value="Immunoglobulins"/>
    <property type="match status" value="1"/>
</dbReference>
<dbReference type="InterPro" id="IPR050412">
    <property type="entry name" value="Ig-like_Receptors_ImmuneReg"/>
</dbReference>
<dbReference type="InterPro" id="IPR013151">
    <property type="entry name" value="Immunoglobulin_dom"/>
</dbReference>
<proteinExistence type="predicted"/>
<evidence type="ECO:0000259" key="5">
    <source>
        <dbReference type="Pfam" id="PF00047"/>
    </source>
</evidence>
<evidence type="ECO:0000256" key="3">
    <source>
        <dbReference type="ARBA" id="ARBA00023180"/>
    </source>
</evidence>
<evidence type="ECO:0000256" key="4">
    <source>
        <dbReference type="ARBA" id="ARBA00023319"/>
    </source>
</evidence>
<protein>
    <recommendedName>
        <fullName evidence="5">Immunoglobulin-like beta-sandwich domain-containing protein</fullName>
    </recommendedName>
</protein>
<dbReference type="GO" id="GO:0002764">
    <property type="term" value="P:immune response-regulating signaling pathway"/>
    <property type="evidence" value="ECO:0007669"/>
    <property type="project" value="TreeGrafter"/>
</dbReference>
<evidence type="ECO:0000313" key="6">
    <source>
        <dbReference type="Ensembl" id="ENSPCLP00000020357.1"/>
    </source>
</evidence>
<keyword evidence="7" id="KW-1185">Reference proteome</keyword>
<dbReference type="Pfam" id="PF00047">
    <property type="entry name" value="ig"/>
    <property type="match status" value="1"/>
</dbReference>
<dbReference type="InterPro" id="IPR013783">
    <property type="entry name" value="Ig-like_fold"/>
</dbReference>
<dbReference type="SUPFAM" id="SSF48726">
    <property type="entry name" value="Immunoglobulin"/>
    <property type="match status" value="1"/>
</dbReference>
<keyword evidence="3" id="KW-0325">Glycoprotein</keyword>
<dbReference type="Ensembl" id="ENSPCLT00000028130.1">
    <property type="protein sequence ID" value="ENSPCLP00000020357.1"/>
    <property type="gene ID" value="ENSPCLG00000017777.1"/>
</dbReference>
<accession>A0A669QHL4</accession>
<dbReference type="Proteomes" id="UP000472261">
    <property type="component" value="Unplaced"/>
</dbReference>
<sequence length="196" mass="21058">MGGRELSSQAQVLSIFSPIVQITERVGMGTNITIRCSNMYQGATFLHKDGHSVPIQQQDPDGGGTATFTLVGVTPADNGTYRCSYHPKGFPFLSSPLGDSVALEVTPTPPMAESHGNLLVAVLRVCAAALIFFHMVTLLKTSNLAVGLQNYTCREPQFLIHEKPNLCYPKTSKSCTLNTSKQIKGTAKKPPLGIPI</sequence>
<name>A0A669QHL4_PHACC</name>
<organism evidence="6 7">
    <name type="scientific">Phasianus colchicus</name>
    <name type="common">Common pheasant</name>
    <dbReference type="NCBI Taxonomy" id="9054"/>
    <lineage>
        <taxon>Eukaryota</taxon>
        <taxon>Metazoa</taxon>
        <taxon>Chordata</taxon>
        <taxon>Craniata</taxon>
        <taxon>Vertebrata</taxon>
        <taxon>Euteleostomi</taxon>
        <taxon>Archelosauria</taxon>
        <taxon>Archosauria</taxon>
        <taxon>Dinosauria</taxon>
        <taxon>Saurischia</taxon>
        <taxon>Theropoda</taxon>
        <taxon>Coelurosauria</taxon>
        <taxon>Aves</taxon>
        <taxon>Neognathae</taxon>
        <taxon>Galloanserae</taxon>
        <taxon>Galliformes</taxon>
        <taxon>Phasianidae</taxon>
        <taxon>Phasianinae</taxon>
        <taxon>Phasianus</taxon>
    </lineage>
</organism>
<reference evidence="6" key="1">
    <citation type="submission" date="2025-08" db="UniProtKB">
        <authorList>
            <consortium name="Ensembl"/>
        </authorList>
    </citation>
    <scope>IDENTIFICATION</scope>
</reference>
<dbReference type="PANTHER" id="PTHR11738">
    <property type="entry name" value="MHC CLASS I NK CELL RECEPTOR"/>
    <property type="match status" value="1"/>
</dbReference>
<keyword evidence="4" id="KW-0393">Immunoglobulin domain</keyword>
<dbReference type="FunFam" id="2.60.40.10:FF:000033">
    <property type="entry name" value="Killer cell immunoglobulin-like receptor"/>
    <property type="match status" value="1"/>
</dbReference>
<evidence type="ECO:0000313" key="7">
    <source>
        <dbReference type="Proteomes" id="UP000472261"/>
    </source>
</evidence>
<keyword evidence="2" id="KW-1015">Disulfide bond</keyword>
<evidence type="ECO:0000256" key="2">
    <source>
        <dbReference type="ARBA" id="ARBA00023157"/>
    </source>
</evidence>
<keyword evidence="1" id="KW-0677">Repeat</keyword>